<dbReference type="PROSITE" id="PS50891">
    <property type="entry name" value="LOB"/>
    <property type="match status" value="1"/>
</dbReference>
<keyword evidence="4" id="KW-1185">Reference proteome</keyword>
<protein>
    <submittedName>
        <fullName evidence="3">LOB domain-containing 27-like</fullName>
    </submittedName>
</protein>
<dbReference type="InterPro" id="IPR004883">
    <property type="entry name" value="LOB"/>
</dbReference>
<dbReference type="OrthoDB" id="1893065at2759"/>
<dbReference type="EMBL" id="CACTIH010005568">
    <property type="protein sequence ID" value="CAA2997771.1"/>
    <property type="molecule type" value="Genomic_DNA"/>
</dbReference>
<comment type="similarity">
    <text evidence="1">Belongs to the LOB domain-containing protein family.</text>
</comment>
<comment type="caution">
    <text evidence="3">The sequence shown here is derived from an EMBL/GenBank/DDBJ whole genome shotgun (WGS) entry which is preliminary data.</text>
</comment>
<dbReference type="Gramene" id="OE9A035672T1">
    <property type="protein sequence ID" value="OE9A035672C1"/>
    <property type="gene ID" value="OE9A035672"/>
</dbReference>
<evidence type="ECO:0000313" key="4">
    <source>
        <dbReference type="Proteomes" id="UP000594638"/>
    </source>
</evidence>
<dbReference type="Proteomes" id="UP000594638">
    <property type="component" value="Unassembled WGS sequence"/>
</dbReference>
<evidence type="ECO:0000259" key="2">
    <source>
        <dbReference type="PROSITE" id="PS50891"/>
    </source>
</evidence>
<dbReference type="AlphaFoldDB" id="A0A8S0SYP4"/>
<accession>A0A8S0SYP4</accession>
<sequence>MTLKSGTEQACAACKCQRRRCTSDCSLAPHFPADQPKMFQNAHKLFGVKNILKILKQLDQTQRVIAMKSIKYQANMRDRFPVYGCLVEIQQLYCQIQAGEEELQAVLVQLAFYRWNHQQQQEISLNNEPPSQLQLGVGIVPPENPFSLFHKKFPQSYNAATALPTAPQPSYSDNGNAAYNINILDSKEDNMVSNLWIQQTLSNSNNNNANSMAMQSQLTTSQPLSVQQEMTQDYEEIHPFFDTIDDRQSYIDSKDVYESSSESSMKDTRHSVHQMAENELKNAAACFSLTSFN</sequence>
<feature type="domain" description="LOB" evidence="2">
    <location>
        <begin position="9"/>
        <end position="110"/>
    </location>
</feature>
<dbReference type="PANTHER" id="PTHR31301">
    <property type="entry name" value="LOB DOMAIN-CONTAINING PROTEIN 4-RELATED"/>
    <property type="match status" value="1"/>
</dbReference>
<organism evidence="3 4">
    <name type="scientific">Olea europaea subsp. europaea</name>
    <dbReference type="NCBI Taxonomy" id="158383"/>
    <lineage>
        <taxon>Eukaryota</taxon>
        <taxon>Viridiplantae</taxon>
        <taxon>Streptophyta</taxon>
        <taxon>Embryophyta</taxon>
        <taxon>Tracheophyta</taxon>
        <taxon>Spermatophyta</taxon>
        <taxon>Magnoliopsida</taxon>
        <taxon>eudicotyledons</taxon>
        <taxon>Gunneridae</taxon>
        <taxon>Pentapetalae</taxon>
        <taxon>asterids</taxon>
        <taxon>lamiids</taxon>
        <taxon>Lamiales</taxon>
        <taxon>Oleaceae</taxon>
        <taxon>Oleeae</taxon>
        <taxon>Olea</taxon>
    </lineage>
</organism>
<gene>
    <name evidence="3" type="ORF">OLEA9_A035672</name>
</gene>
<name>A0A8S0SYP4_OLEEU</name>
<dbReference type="PANTHER" id="PTHR31301:SF132">
    <property type="entry name" value="LOB DOMAIN-CONTAINING PROTEIN 27-LIKE"/>
    <property type="match status" value="1"/>
</dbReference>
<evidence type="ECO:0000313" key="3">
    <source>
        <dbReference type="EMBL" id="CAA2997771.1"/>
    </source>
</evidence>
<evidence type="ECO:0000256" key="1">
    <source>
        <dbReference type="ARBA" id="ARBA00005474"/>
    </source>
</evidence>
<proteinExistence type="inferred from homology"/>
<reference evidence="3 4" key="1">
    <citation type="submission" date="2019-12" db="EMBL/GenBank/DDBJ databases">
        <authorList>
            <person name="Alioto T."/>
            <person name="Alioto T."/>
            <person name="Gomez Garrido J."/>
        </authorList>
    </citation>
    <scope>NUCLEOTIDE SEQUENCE [LARGE SCALE GENOMIC DNA]</scope>
</reference>
<dbReference type="Pfam" id="PF03195">
    <property type="entry name" value="LOB"/>
    <property type="match status" value="1"/>
</dbReference>